<proteinExistence type="predicted"/>
<dbReference type="RefSeq" id="WP_190427823.1">
    <property type="nucleotide sequence ID" value="NZ_JAMPKK010000002.1"/>
</dbReference>
<evidence type="ECO:0000313" key="1">
    <source>
        <dbReference type="EMBL" id="MEP0863156.1"/>
    </source>
</evidence>
<gene>
    <name evidence="1" type="ORF">NDI37_01570</name>
</gene>
<organism evidence="1 2">
    <name type="scientific">Funiculus sociatus GB2-A5</name>
    <dbReference type="NCBI Taxonomy" id="2933946"/>
    <lineage>
        <taxon>Bacteria</taxon>
        <taxon>Bacillati</taxon>
        <taxon>Cyanobacteriota</taxon>
        <taxon>Cyanophyceae</taxon>
        <taxon>Coleofasciculales</taxon>
        <taxon>Coleofasciculaceae</taxon>
        <taxon>Funiculus</taxon>
    </lineage>
</organism>
<accession>A0ABV0JI84</accession>
<dbReference type="EMBL" id="JAMPKK010000002">
    <property type="protein sequence ID" value="MEP0863156.1"/>
    <property type="molecule type" value="Genomic_DNA"/>
</dbReference>
<reference evidence="1 2" key="1">
    <citation type="submission" date="2022-04" db="EMBL/GenBank/DDBJ databases">
        <title>Positive selection, recombination, and allopatry shape intraspecific diversity of widespread and dominant cyanobacteria.</title>
        <authorList>
            <person name="Wei J."/>
            <person name="Shu W."/>
            <person name="Hu C."/>
        </authorList>
    </citation>
    <scope>NUCLEOTIDE SEQUENCE [LARGE SCALE GENOMIC DNA]</scope>
    <source>
        <strain evidence="1 2">GB2-A5</strain>
    </source>
</reference>
<comment type="caution">
    <text evidence="1">The sequence shown here is derived from an EMBL/GenBank/DDBJ whole genome shotgun (WGS) entry which is preliminary data.</text>
</comment>
<evidence type="ECO:0000313" key="2">
    <source>
        <dbReference type="Proteomes" id="UP001442494"/>
    </source>
</evidence>
<protein>
    <submittedName>
        <fullName evidence="1">Uncharacterized protein</fullName>
    </submittedName>
</protein>
<dbReference type="Proteomes" id="UP001442494">
    <property type="component" value="Unassembled WGS sequence"/>
</dbReference>
<keyword evidence="2" id="KW-1185">Reference proteome</keyword>
<sequence>MRDSCFILHWQHSLGTHEMCPSCDHAISEAEKTSPHYQEDISCPYGCDRLTPEKPVR</sequence>
<name>A0ABV0JI84_9CYAN</name>